<evidence type="ECO:0000313" key="1">
    <source>
        <dbReference type="EMBL" id="ADD05216.1"/>
    </source>
</evidence>
<dbReference type="OrthoDB" id="195703at2157"/>
<organism evidence="1 3">
    <name type="scientific">Natrialba magadii (strain ATCC 43099 / DSM 3394 / CCM 3739 / CIP 104546 / IAM 13178 / JCM 8861 / NBRC 102185 / NCIMB 2190 / MS3)</name>
    <name type="common">Natronobacterium magadii</name>
    <dbReference type="NCBI Taxonomy" id="547559"/>
    <lineage>
        <taxon>Archaea</taxon>
        <taxon>Methanobacteriati</taxon>
        <taxon>Methanobacteriota</taxon>
        <taxon>Stenosarchaea group</taxon>
        <taxon>Halobacteria</taxon>
        <taxon>Halobacteriales</taxon>
        <taxon>Natrialbaceae</taxon>
        <taxon>Natrialba</taxon>
    </lineage>
</organism>
<dbReference type="EMBL" id="CP001932">
    <property type="protein sequence ID" value="ADD05216.1"/>
    <property type="molecule type" value="Genomic_DNA"/>
</dbReference>
<evidence type="ECO:0000313" key="3">
    <source>
        <dbReference type="Proteomes" id="UP000001879"/>
    </source>
</evidence>
<gene>
    <name evidence="1" type="ordered locus">Nmag_1640</name>
    <name evidence="2" type="ORF">C500_20721</name>
</gene>
<protein>
    <submittedName>
        <fullName evidence="1">Uncharacterized protein</fullName>
    </submittedName>
</protein>
<evidence type="ECO:0000313" key="2">
    <source>
        <dbReference type="EMBL" id="ELY23252.1"/>
    </source>
</evidence>
<dbReference type="Proteomes" id="UP000011543">
    <property type="component" value="Unassembled WGS sequence"/>
</dbReference>
<dbReference type="EMBL" id="AOHS01000063">
    <property type="protein sequence ID" value="ELY23252.1"/>
    <property type="molecule type" value="Genomic_DNA"/>
</dbReference>
<dbReference type="HOGENOM" id="CLU_1478955_0_0_2"/>
<accession>D3SUF8</accession>
<dbReference type="AlphaFoldDB" id="D3SUF8"/>
<dbReference type="eggNOG" id="arCOG11798">
    <property type="taxonomic scope" value="Archaea"/>
</dbReference>
<dbReference type="PATRIC" id="fig|547559.17.peg.4091"/>
<dbReference type="GeneID" id="8824475"/>
<name>D3SUF8_NATMM</name>
<reference evidence="2 4" key="3">
    <citation type="journal article" date="2014" name="PLoS Genet.">
        <title>Phylogenetically driven sequencing of extremely halophilic archaea reveals strategies for static and dynamic osmo-response.</title>
        <authorList>
            <person name="Becker E.A."/>
            <person name="Seitzer P.M."/>
            <person name="Tritt A."/>
            <person name="Larsen D."/>
            <person name="Krusor M."/>
            <person name="Yao A.I."/>
            <person name="Wu D."/>
            <person name="Madern D."/>
            <person name="Eisen J.A."/>
            <person name="Darling A.E."/>
            <person name="Facciotti M.T."/>
        </authorList>
    </citation>
    <scope>NUCLEOTIDE SEQUENCE [LARGE SCALE GENOMIC DNA]</scope>
    <source>
        <strain evidence="4">ATCC 43099 / DSM 3394 / CCM 3739 / CIP 104546 / IAM 13178 / JCM 8861 / NBRC 102185 / NCIMB 2190 / MS3</strain>
        <strain evidence="2">MS-3</strain>
    </source>
</reference>
<dbReference type="KEGG" id="nmg:Nmag_1640"/>
<proteinExistence type="predicted"/>
<dbReference type="RefSeq" id="WP_004217512.1">
    <property type="nucleotide sequence ID" value="NC_013922.1"/>
</dbReference>
<reference evidence="1" key="4">
    <citation type="submission" date="2016-09" db="EMBL/GenBank/DDBJ databases">
        <authorList>
            <person name="Pfeiffer F."/>
        </authorList>
    </citation>
    <scope>NUCLEOTIDE SEQUENCE</scope>
    <source>
        <strain evidence="1">ATCC 43099</strain>
    </source>
</reference>
<dbReference type="Proteomes" id="UP000001879">
    <property type="component" value="Chromosome"/>
</dbReference>
<reference evidence="3" key="1">
    <citation type="submission" date="2010-02" db="EMBL/GenBank/DDBJ databases">
        <title>Complete sequence of chromosome of Natrialba magadii ATCC 43099.</title>
        <authorList>
            <consortium name="US DOE Joint Genome Institute"/>
            <person name="Lucas S."/>
            <person name="Copeland A."/>
            <person name="Lapidus A."/>
            <person name="Cheng J.-F."/>
            <person name="Bruce D."/>
            <person name="Goodwin L."/>
            <person name="Pitluck S."/>
            <person name="Davenport K."/>
            <person name="Saunders E."/>
            <person name="Detter J.C."/>
            <person name="Han C."/>
            <person name="Tapia R."/>
            <person name="Land M."/>
            <person name="Hauser L."/>
            <person name="Kyrpides N."/>
            <person name="Mikhailova N."/>
            <person name="De Castro R.E."/>
            <person name="Maupin-Furlow J.A."/>
            <person name="Woyke T."/>
        </authorList>
    </citation>
    <scope>NUCLEOTIDE SEQUENCE [LARGE SCALE GENOMIC DNA]</scope>
    <source>
        <strain evidence="3">ATCC 43099 / DSM 3394 / CCM 3739 / CIP 104546 / IAM 13178 / JCM 8861 / NBRC 102185 / NCIMB 2190 / MS3</strain>
    </source>
</reference>
<keyword evidence="3" id="KW-1185">Reference proteome</keyword>
<sequence length="182" mass="20470">MTEVNWVLDQLGSVVDDIANSYTNRNDNPVAVKRVNRDDSSVYDGSGDLDLNEPMHKRTDSLEKGVYVGATLADRATSPRGTEYDHGIETVVAVTVEGMTSQGGHYGHVDPDGENGIPFDDLVRQIRRTLLGMRSYPETDIPYTTYHDLLVTNDDPQSAEYRDFYRYQFDCTLRGCEKLPEL</sequence>
<dbReference type="PaxDb" id="547559-Nmag_1640"/>
<reference evidence="1 3" key="2">
    <citation type="journal article" date="2012" name="BMC Genomics">
        <title>A comparative genomics perspective on the genetic content of the alkaliphilic haloarchaeon Natrialba magadii ATCC 43099T.</title>
        <authorList>
            <person name="Siddaramappa S."/>
            <person name="Challacombe J.F."/>
            <person name="Decastro R.E."/>
            <person name="Pfeiffer F."/>
            <person name="Sastre D.E."/>
            <person name="Gimenez M.I."/>
            <person name="Paggi R.A."/>
            <person name="Detter J.C."/>
            <person name="Davenport K.W."/>
            <person name="Goodwin L.A."/>
            <person name="Kyrpides N."/>
            <person name="Tapia R."/>
            <person name="Pitluck S."/>
            <person name="Lucas S."/>
            <person name="Woyke T."/>
            <person name="Maupin-Furlow J.A."/>
        </authorList>
    </citation>
    <scope>NUCLEOTIDE SEQUENCE [LARGE SCALE GENOMIC DNA]</scope>
    <source>
        <strain evidence="1">ATCC 43099</strain>
        <strain evidence="3">ATCC 43099 / DSM 3394 / CCM 3739 / CIP 104546 / IAM 13178 / JCM 8861 / NBRC 102185 / NCIMB 2190 / MS3</strain>
    </source>
</reference>
<evidence type="ECO:0000313" key="4">
    <source>
        <dbReference type="Proteomes" id="UP000011543"/>
    </source>
</evidence>
<dbReference type="STRING" id="547559.Nmag_1640"/>